<feature type="region of interest" description="Disordered" evidence="1">
    <location>
        <begin position="53"/>
        <end position="98"/>
    </location>
</feature>
<feature type="compositionally biased region" description="Polar residues" evidence="1">
    <location>
        <begin position="53"/>
        <end position="65"/>
    </location>
</feature>
<dbReference type="EnsemblMetazoa" id="XM_024229074.1">
    <property type="protein sequence ID" value="XP_024084842.1"/>
    <property type="gene ID" value="LOC106670998"/>
</dbReference>
<evidence type="ECO:0000256" key="1">
    <source>
        <dbReference type="SAM" id="MobiDB-lite"/>
    </source>
</evidence>
<feature type="compositionally biased region" description="Basic and acidic residues" evidence="1">
    <location>
        <begin position="215"/>
        <end position="226"/>
    </location>
</feature>
<evidence type="ECO:0000313" key="3">
    <source>
        <dbReference type="Proteomes" id="UP000494040"/>
    </source>
</evidence>
<feature type="compositionally biased region" description="Basic and acidic residues" evidence="1">
    <location>
        <begin position="82"/>
        <end position="95"/>
    </location>
</feature>
<protein>
    <submittedName>
        <fullName evidence="2">Uncharacterized protein</fullName>
    </submittedName>
</protein>
<dbReference type="KEGG" id="clec:106670998"/>
<dbReference type="RefSeq" id="XP_024084843.1">
    <property type="nucleotide sequence ID" value="XM_024229075.1"/>
</dbReference>
<evidence type="ECO:0000313" key="2">
    <source>
        <dbReference type="EnsemblMetazoa" id="XP_024084843.1"/>
    </source>
</evidence>
<sequence>MVTVPIAPAKQTAMMSAVVTGVHLLDILLAQGVRQVLILQERTVSEKEFSCCSKRSSLKTGTPSKRPSADETYYSGRNGSSFDRKTSPKYEEKYKSPSTQVHSVGEIYNDLPTTSKQVPIPGKTYPDMVNEAKHVPIPGKTYPDKDTAEKHVPMQGKTEHDTDTAAKHVPIQGDIFNDTSTAVKHIRSLGEIYNDQPTTSKNVSIQGEIYNDTDTAAKDGRKESAHGRNSTPRVSISSNNVAPDVSKLASRPGSRDSTSVSSRRLKSVSFPQNEELPGTSRLGESSKANLYATSVSYVTTSGCFHVDKSSATDKGKKEKGLSPEESIIIDVERMPGLLTGSKPSAESLLKKEQENRKGGKK</sequence>
<dbReference type="GeneID" id="106670998"/>
<feature type="compositionally biased region" description="Polar residues" evidence="1">
    <location>
        <begin position="227"/>
        <end position="241"/>
    </location>
</feature>
<accession>A0A8I6TKW8</accession>
<proteinExistence type="predicted"/>
<dbReference type="EnsemblMetazoa" id="XM_024229075.1">
    <property type="protein sequence ID" value="XP_024084843.1"/>
    <property type="gene ID" value="LOC106670998"/>
</dbReference>
<keyword evidence="3" id="KW-1185">Reference proteome</keyword>
<feature type="compositionally biased region" description="Basic and acidic residues" evidence="1">
    <location>
        <begin position="348"/>
        <end position="361"/>
    </location>
</feature>
<dbReference type="RefSeq" id="XP_024084842.1">
    <property type="nucleotide sequence ID" value="XM_024229074.1"/>
</dbReference>
<reference evidence="2" key="1">
    <citation type="submission" date="2022-01" db="UniProtKB">
        <authorList>
            <consortium name="EnsemblMetazoa"/>
        </authorList>
    </citation>
    <scope>IDENTIFICATION</scope>
</reference>
<name>A0A8I6TKW8_CIMLE</name>
<feature type="region of interest" description="Disordered" evidence="1">
    <location>
        <begin position="213"/>
        <end position="282"/>
    </location>
</feature>
<feature type="region of interest" description="Disordered" evidence="1">
    <location>
        <begin position="334"/>
        <end position="361"/>
    </location>
</feature>
<dbReference type="Proteomes" id="UP000494040">
    <property type="component" value="Unassembled WGS sequence"/>
</dbReference>
<dbReference type="AlphaFoldDB" id="A0A8I6TKW8"/>
<organism evidence="2 3">
    <name type="scientific">Cimex lectularius</name>
    <name type="common">Bed bug</name>
    <name type="synonym">Acanthia lectularia</name>
    <dbReference type="NCBI Taxonomy" id="79782"/>
    <lineage>
        <taxon>Eukaryota</taxon>
        <taxon>Metazoa</taxon>
        <taxon>Ecdysozoa</taxon>
        <taxon>Arthropoda</taxon>
        <taxon>Hexapoda</taxon>
        <taxon>Insecta</taxon>
        <taxon>Pterygota</taxon>
        <taxon>Neoptera</taxon>
        <taxon>Paraneoptera</taxon>
        <taxon>Hemiptera</taxon>
        <taxon>Heteroptera</taxon>
        <taxon>Panheteroptera</taxon>
        <taxon>Cimicomorpha</taxon>
        <taxon>Cimicidae</taxon>
        <taxon>Cimex</taxon>
    </lineage>
</organism>